<dbReference type="InterPro" id="IPR020103">
    <property type="entry name" value="PsdUridine_synth_cat_dom_sf"/>
</dbReference>
<dbReference type="InterPro" id="IPR050188">
    <property type="entry name" value="RluA_PseudoU_synthase"/>
</dbReference>
<evidence type="ECO:0000256" key="4">
    <source>
        <dbReference type="RuleBase" id="RU362028"/>
    </source>
</evidence>
<reference evidence="6 7" key="1">
    <citation type="submission" date="2018-09" db="EMBL/GenBank/DDBJ databases">
        <title>Genome sequencing of strain BHWM-4.</title>
        <authorList>
            <person name="Heo J."/>
            <person name="Kim S.-J."/>
            <person name="Kwon S.-W."/>
        </authorList>
    </citation>
    <scope>NUCLEOTIDE SEQUENCE [LARGE SCALE GENOMIC DNA]</scope>
    <source>
        <strain evidence="6 7">BHWM-4</strain>
    </source>
</reference>
<dbReference type="PROSITE" id="PS01129">
    <property type="entry name" value="PSI_RLU"/>
    <property type="match status" value="1"/>
</dbReference>
<dbReference type="Pfam" id="PF00849">
    <property type="entry name" value="PseudoU_synth_2"/>
    <property type="match status" value="1"/>
</dbReference>
<sequence>MKFTWQNNDKQNFGIKKFLNKKGISHRMYNDVKHDGSILVNDKKPAMDYQIAPGDSVTVVFPPEKSDENVAFSYKKIVVVYEDDNWLVVNKPAGLTSVPGPSNREDTLVNRIKGYLKQQGSTDLKPHLITRLDRFTSGLVLVAKHRLANSLANQEVAAHQIDKRYYAIVDGTMQDKHRIVDMPIGRNGDNFRREVLANGQAAQTEYWVVKQFADCAWLKLKLHTGRTHQIRVHMTELQHPLLGDQLYEGPLDKGIDRQALHAYYLKFWDALAQQDREFELDLPEDMKKVIEEEDK</sequence>
<keyword evidence="4" id="KW-0413">Isomerase</keyword>
<dbReference type="EC" id="5.4.99.-" evidence="4"/>
<dbReference type="NCBIfam" id="TIGR00005">
    <property type="entry name" value="rluA_subfam"/>
    <property type="match status" value="1"/>
</dbReference>
<evidence type="ECO:0000313" key="6">
    <source>
        <dbReference type="EMBL" id="AYF92313.1"/>
    </source>
</evidence>
<dbReference type="EMBL" id="CP032626">
    <property type="protein sequence ID" value="AYF92313.1"/>
    <property type="molecule type" value="Genomic_DNA"/>
</dbReference>
<dbReference type="PANTHER" id="PTHR21600:SF35">
    <property type="entry name" value="PSEUDOURIDINE SYNTHASE"/>
    <property type="match status" value="1"/>
</dbReference>
<dbReference type="SUPFAM" id="SSF55120">
    <property type="entry name" value="Pseudouridine synthase"/>
    <property type="match status" value="1"/>
</dbReference>
<dbReference type="OrthoDB" id="9807829at2"/>
<dbReference type="InterPro" id="IPR006224">
    <property type="entry name" value="PsdUridine_synth_RluA-like_CS"/>
</dbReference>
<dbReference type="Gene3D" id="3.30.2350.10">
    <property type="entry name" value="Pseudouridine synthase"/>
    <property type="match status" value="1"/>
</dbReference>
<feature type="active site" evidence="3">
    <location>
        <position position="133"/>
    </location>
</feature>
<dbReference type="InterPro" id="IPR006145">
    <property type="entry name" value="PsdUridine_synth_RsuA/RluA"/>
</dbReference>
<evidence type="ECO:0000259" key="5">
    <source>
        <dbReference type="Pfam" id="PF00849"/>
    </source>
</evidence>
<dbReference type="GO" id="GO:0000455">
    <property type="term" value="P:enzyme-directed rRNA pseudouridine synthesis"/>
    <property type="evidence" value="ECO:0007669"/>
    <property type="project" value="TreeGrafter"/>
</dbReference>
<dbReference type="CDD" id="cd02869">
    <property type="entry name" value="PseudoU_synth_RluA_like"/>
    <property type="match status" value="1"/>
</dbReference>
<comment type="similarity">
    <text evidence="2 4">Belongs to the pseudouridine synthase RluA family.</text>
</comment>
<protein>
    <recommendedName>
        <fullName evidence="4">Pseudouridine synthase</fullName>
        <ecNumber evidence="4">5.4.99.-</ecNumber>
    </recommendedName>
</protein>
<dbReference type="GO" id="GO:0009982">
    <property type="term" value="F:pseudouridine synthase activity"/>
    <property type="evidence" value="ECO:0007669"/>
    <property type="project" value="InterPro"/>
</dbReference>
<dbReference type="RefSeq" id="WP_120784087.1">
    <property type="nucleotide sequence ID" value="NZ_CP032626.1"/>
</dbReference>
<dbReference type="PANTHER" id="PTHR21600">
    <property type="entry name" value="MITOCHONDRIAL RNA PSEUDOURIDINE SYNTHASE"/>
    <property type="match status" value="1"/>
</dbReference>
<gene>
    <name evidence="6" type="ORF">D7I45_01805</name>
</gene>
<feature type="domain" description="Pseudouridine synthase RsuA/RluA-like" evidence="5">
    <location>
        <begin position="85"/>
        <end position="234"/>
    </location>
</feature>
<evidence type="ECO:0000256" key="2">
    <source>
        <dbReference type="ARBA" id="ARBA00010876"/>
    </source>
</evidence>
<dbReference type="GO" id="GO:0003723">
    <property type="term" value="F:RNA binding"/>
    <property type="evidence" value="ECO:0007669"/>
    <property type="project" value="InterPro"/>
</dbReference>
<dbReference type="Proteomes" id="UP000272003">
    <property type="component" value="Chromosome"/>
</dbReference>
<name>A0A387AQQ0_9LACO</name>
<comment type="catalytic activity">
    <reaction evidence="1 4">
        <text>a uridine in RNA = a pseudouridine in RNA</text>
        <dbReference type="Rhea" id="RHEA:48348"/>
        <dbReference type="Rhea" id="RHEA-COMP:12068"/>
        <dbReference type="Rhea" id="RHEA-COMP:12069"/>
        <dbReference type="ChEBI" id="CHEBI:65314"/>
        <dbReference type="ChEBI" id="CHEBI:65315"/>
    </reaction>
</comment>
<proteinExistence type="inferred from homology"/>
<comment type="function">
    <text evidence="4">Responsible for synthesis of pseudouridine from uracil.</text>
</comment>
<dbReference type="AlphaFoldDB" id="A0A387AQQ0"/>
<dbReference type="KEGG" id="abom:D7I45_01805"/>
<keyword evidence="7" id="KW-1185">Reference proteome</keyword>
<accession>A0A387AQQ0</accession>
<dbReference type="InterPro" id="IPR006225">
    <property type="entry name" value="PsdUridine_synth_RluC/D"/>
</dbReference>
<evidence type="ECO:0000256" key="3">
    <source>
        <dbReference type="PIRSR" id="PIRSR606225-1"/>
    </source>
</evidence>
<evidence type="ECO:0000313" key="7">
    <source>
        <dbReference type="Proteomes" id="UP000272003"/>
    </source>
</evidence>
<dbReference type="GO" id="GO:0140098">
    <property type="term" value="F:catalytic activity, acting on RNA"/>
    <property type="evidence" value="ECO:0007669"/>
    <property type="project" value="UniProtKB-ARBA"/>
</dbReference>
<evidence type="ECO:0000256" key="1">
    <source>
        <dbReference type="ARBA" id="ARBA00000073"/>
    </source>
</evidence>
<organism evidence="6 7">
    <name type="scientific">Apilactobacillus bombintestini</name>
    <dbReference type="NCBI Taxonomy" id="2419772"/>
    <lineage>
        <taxon>Bacteria</taxon>
        <taxon>Bacillati</taxon>
        <taxon>Bacillota</taxon>
        <taxon>Bacilli</taxon>
        <taxon>Lactobacillales</taxon>
        <taxon>Lactobacillaceae</taxon>
        <taxon>Apilactobacillus</taxon>
    </lineage>
</organism>